<feature type="chain" id="PRO_5001699995" evidence="1">
    <location>
        <begin position="21"/>
        <end position="164"/>
    </location>
</feature>
<accession>A0A074RPP2</accession>
<feature type="signal peptide" evidence="1">
    <location>
        <begin position="1"/>
        <end position="20"/>
    </location>
</feature>
<evidence type="ECO:0000256" key="1">
    <source>
        <dbReference type="SAM" id="SignalP"/>
    </source>
</evidence>
<protein>
    <submittedName>
        <fullName evidence="2">Putative transmembrane protein</fullName>
    </submittedName>
</protein>
<sequence length="164" mass="17900">MRSDLFASVFLFYLTSLVAGAPAASPKFKHLLTGTIITSPSETTSFIVNPYGHRLTAAGYVGGNWTLAETGEKIADVYPNVGGDSGVQDTTGVLHVDTRMTWKLDDGSYVWMHALGQGVAYQSDDLYIELETDSKKYSWLNNKYFIGLGAFNGAIWTIQLFGKA</sequence>
<dbReference type="AlphaFoldDB" id="A0A074RPP2"/>
<comment type="caution">
    <text evidence="2">The sequence shown here is derived from an EMBL/GenBank/DDBJ whole genome shotgun (WGS) entry which is preliminary data.</text>
</comment>
<keyword evidence="2" id="KW-0472">Membrane</keyword>
<gene>
    <name evidence="2" type="ORF">V565_114740</name>
</gene>
<dbReference type="Pfam" id="PF11578">
    <property type="entry name" value="DUF3237"/>
    <property type="match status" value="1"/>
</dbReference>
<dbReference type="EMBL" id="AZST01000449">
    <property type="protein sequence ID" value="KEP48824.1"/>
    <property type="molecule type" value="Genomic_DNA"/>
</dbReference>
<keyword evidence="2" id="KW-0812">Transmembrane</keyword>
<keyword evidence="1" id="KW-0732">Signal</keyword>
<dbReference type="Gene3D" id="2.40.160.20">
    <property type="match status" value="1"/>
</dbReference>
<dbReference type="Proteomes" id="UP000027456">
    <property type="component" value="Unassembled WGS sequence"/>
</dbReference>
<name>A0A074RPP2_9AGAM</name>
<keyword evidence="3" id="KW-1185">Reference proteome</keyword>
<proteinExistence type="predicted"/>
<evidence type="ECO:0000313" key="3">
    <source>
        <dbReference type="Proteomes" id="UP000027456"/>
    </source>
</evidence>
<dbReference type="HOGENOM" id="CLU_1620210_0_0_1"/>
<evidence type="ECO:0000313" key="2">
    <source>
        <dbReference type="EMBL" id="KEP48824.1"/>
    </source>
</evidence>
<dbReference type="OrthoDB" id="5231894at2759"/>
<organism evidence="2 3">
    <name type="scientific">Rhizoctonia solani 123E</name>
    <dbReference type="NCBI Taxonomy" id="1423351"/>
    <lineage>
        <taxon>Eukaryota</taxon>
        <taxon>Fungi</taxon>
        <taxon>Dikarya</taxon>
        <taxon>Basidiomycota</taxon>
        <taxon>Agaricomycotina</taxon>
        <taxon>Agaricomycetes</taxon>
        <taxon>Cantharellales</taxon>
        <taxon>Ceratobasidiaceae</taxon>
        <taxon>Rhizoctonia</taxon>
    </lineage>
</organism>
<reference evidence="2 3" key="1">
    <citation type="submission" date="2013-12" db="EMBL/GenBank/DDBJ databases">
        <authorList>
            <person name="Cubeta M."/>
            <person name="Pakala S."/>
            <person name="Fedorova N."/>
            <person name="Thomas E."/>
            <person name="Dean R."/>
            <person name="Jabaji S."/>
            <person name="Neate S."/>
            <person name="Toda T."/>
            <person name="Tavantzis S."/>
            <person name="Vilgalys R."/>
            <person name="Bharathan N."/>
            <person name="Pakala S."/>
            <person name="Losada L.S."/>
            <person name="Zafar N."/>
            <person name="Nierman W."/>
        </authorList>
    </citation>
    <scope>NUCLEOTIDE SEQUENCE [LARGE SCALE GENOMIC DNA]</scope>
    <source>
        <strain evidence="2 3">123E</strain>
    </source>
</reference>